<dbReference type="Pfam" id="PF23623">
    <property type="entry name" value="GBD_IRG7_N"/>
    <property type="match status" value="1"/>
</dbReference>
<keyword evidence="2" id="KW-1185">Reference proteome</keyword>
<dbReference type="WBParaSite" id="ACRNAN_scaffold16734.g20424.t1">
    <property type="protein sequence ID" value="ACRNAN_scaffold16734.g20424.t1"/>
    <property type="gene ID" value="ACRNAN_scaffold16734.g20424"/>
</dbReference>
<reference evidence="3" key="1">
    <citation type="submission" date="2022-11" db="UniProtKB">
        <authorList>
            <consortium name="WormBaseParasite"/>
        </authorList>
    </citation>
    <scope>IDENTIFICATION</scope>
</reference>
<organism evidence="2 3">
    <name type="scientific">Acrobeloides nanus</name>
    <dbReference type="NCBI Taxonomy" id="290746"/>
    <lineage>
        <taxon>Eukaryota</taxon>
        <taxon>Metazoa</taxon>
        <taxon>Ecdysozoa</taxon>
        <taxon>Nematoda</taxon>
        <taxon>Chromadorea</taxon>
        <taxon>Rhabditida</taxon>
        <taxon>Tylenchina</taxon>
        <taxon>Cephalobomorpha</taxon>
        <taxon>Cephaloboidea</taxon>
        <taxon>Cephalobidae</taxon>
        <taxon>Acrobeloides</taxon>
    </lineage>
</organism>
<protein>
    <recommendedName>
        <fullName evidence="1">Irg-7 N-terminal galactose binding domain-containing protein</fullName>
    </recommendedName>
</protein>
<sequence length="212" mass="23680">MDANNAHAVQDSIAPYQLQVNFIYLGDTTNPGGPTVDPFTDPNLRAMYDLQYITNGGFYQVHDWANAESFWYTAMAHRLNSYFIQNSVNFNCTNHKEYFQIGSSSTKLLIDVYVQNSPTINLIDNNGTSVNVQSITRSNTNYLFSLDITQVGVWQLSVDQNVTNPGFCAIKIKGIDMTNTVSWAFTQDTADNGAHTNDAVLYPDGRSTCKIF</sequence>
<name>A0A914D251_9BILA</name>
<evidence type="ECO:0000313" key="2">
    <source>
        <dbReference type="Proteomes" id="UP000887540"/>
    </source>
</evidence>
<dbReference type="AlphaFoldDB" id="A0A914D251"/>
<accession>A0A914D251</accession>
<dbReference type="InterPro" id="IPR057086">
    <property type="entry name" value="GBD_Irg-7_N"/>
</dbReference>
<evidence type="ECO:0000313" key="3">
    <source>
        <dbReference type="WBParaSite" id="ACRNAN_scaffold16734.g20424.t1"/>
    </source>
</evidence>
<dbReference type="Proteomes" id="UP000887540">
    <property type="component" value="Unplaced"/>
</dbReference>
<proteinExistence type="predicted"/>
<feature type="domain" description="Irg-7 N-terminal galactose binding" evidence="1">
    <location>
        <begin position="91"/>
        <end position="172"/>
    </location>
</feature>
<evidence type="ECO:0000259" key="1">
    <source>
        <dbReference type="Pfam" id="PF23623"/>
    </source>
</evidence>